<feature type="region of interest" description="Disordered" evidence="10">
    <location>
        <begin position="154"/>
        <end position="194"/>
    </location>
</feature>
<evidence type="ECO:0000259" key="13">
    <source>
        <dbReference type="Pfam" id="PF04558"/>
    </source>
</evidence>
<keyword evidence="4 9" id="KW-0547">Nucleotide-binding</keyword>
<dbReference type="InterPro" id="IPR042559">
    <property type="entry name" value="Gln-tRNA-synth_Ib_RNA-bd_N_2"/>
</dbReference>
<gene>
    <name evidence="15" type="ORF">PAPYR_2615</name>
</gene>
<evidence type="ECO:0000256" key="3">
    <source>
        <dbReference type="ARBA" id="ARBA00022598"/>
    </source>
</evidence>
<dbReference type="Pfam" id="PF20974">
    <property type="entry name" value="tRNA-synt_1c_C2"/>
    <property type="match status" value="1"/>
</dbReference>
<evidence type="ECO:0000256" key="10">
    <source>
        <dbReference type="SAM" id="MobiDB-lite"/>
    </source>
</evidence>
<evidence type="ECO:0000259" key="11">
    <source>
        <dbReference type="Pfam" id="PF00749"/>
    </source>
</evidence>
<evidence type="ECO:0000256" key="4">
    <source>
        <dbReference type="ARBA" id="ARBA00022741"/>
    </source>
</evidence>
<accession>A0ABQ8URK0</accession>
<evidence type="ECO:0000256" key="5">
    <source>
        <dbReference type="ARBA" id="ARBA00022840"/>
    </source>
</evidence>
<evidence type="ECO:0000313" key="15">
    <source>
        <dbReference type="EMBL" id="KAJ4461152.1"/>
    </source>
</evidence>
<evidence type="ECO:0000313" key="16">
    <source>
        <dbReference type="Proteomes" id="UP001141327"/>
    </source>
</evidence>
<keyword evidence="5 9" id="KW-0067">ATP-binding</keyword>
<reference evidence="15" key="1">
    <citation type="journal article" date="2022" name="bioRxiv">
        <title>Genomics of Preaxostyla Flagellates Illuminates Evolutionary Transitions and the Path Towards Mitochondrial Loss.</title>
        <authorList>
            <person name="Novak L.V.F."/>
            <person name="Treitli S.C."/>
            <person name="Pyrih J."/>
            <person name="Halakuc P."/>
            <person name="Pipaliya S.V."/>
            <person name="Vacek V."/>
            <person name="Brzon O."/>
            <person name="Soukal P."/>
            <person name="Eme L."/>
            <person name="Dacks J.B."/>
            <person name="Karnkowska A."/>
            <person name="Elias M."/>
            <person name="Hampl V."/>
        </authorList>
    </citation>
    <scope>NUCLEOTIDE SEQUENCE</scope>
    <source>
        <strain evidence="15">RCP-MX</strain>
    </source>
</reference>
<organism evidence="15 16">
    <name type="scientific">Paratrimastix pyriformis</name>
    <dbReference type="NCBI Taxonomy" id="342808"/>
    <lineage>
        <taxon>Eukaryota</taxon>
        <taxon>Metamonada</taxon>
        <taxon>Preaxostyla</taxon>
        <taxon>Paratrimastigidae</taxon>
        <taxon>Paratrimastix</taxon>
    </lineage>
</organism>
<name>A0ABQ8URK0_9EUKA</name>
<dbReference type="PANTHER" id="PTHR43097:SF4">
    <property type="entry name" value="GLUTAMINE--TRNA LIGASE"/>
    <property type="match status" value="1"/>
</dbReference>
<protein>
    <recommendedName>
        <fullName evidence="2">glutamine--tRNA ligase</fullName>
        <ecNumber evidence="2">6.1.1.18</ecNumber>
    </recommendedName>
</protein>
<dbReference type="SUPFAM" id="SSF50715">
    <property type="entry name" value="Ribosomal protein L25-like"/>
    <property type="match status" value="1"/>
</dbReference>
<feature type="region of interest" description="Disordered" evidence="10">
    <location>
        <begin position="1"/>
        <end position="26"/>
    </location>
</feature>
<feature type="domain" description="Glutaminyl-tRNA synthetase class Ib non-specific RNA-binding" evidence="13">
    <location>
        <begin position="29"/>
        <end position="135"/>
    </location>
</feature>
<dbReference type="Gene3D" id="3.40.50.620">
    <property type="entry name" value="HUPs"/>
    <property type="match status" value="1"/>
</dbReference>
<dbReference type="SUPFAM" id="SSF52374">
    <property type="entry name" value="Nucleotidylyl transferase"/>
    <property type="match status" value="1"/>
</dbReference>
<dbReference type="InterPro" id="IPR014729">
    <property type="entry name" value="Rossmann-like_a/b/a_fold"/>
</dbReference>
<evidence type="ECO:0000256" key="7">
    <source>
        <dbReference type="ARBA" id="ARBA00023146"/>
    </source>
</evidence>
<comment type="similarity">
    <text evidence="1 9">Belongs to the class-I aminoacyl-tRNA synthetase family.</text>
</comment>
<keyword evidence="3 9" id="KW-0436">Ligase</keyword>
<dbReference type="Gene3D" id="1.10.8.1290">
    <property type="entry name" value="Glutaminyl-tRNA synthetase, non-specific RNA binding region part 1, domain 1"/>
    <property type="match status" value="1"/>
</dbReference>
<evidence type="ECO:0000259" key="14">
    <source>
        <dbReference type="Pfam" id="PF20974"/>
    </source>
</evidence>
<dbReference type="EMBL" id="JAPMOS010000009">
    <property type="protein sequence ID" value="KAJ4461152.1"/>
    <property type="molecule type" value="Genomic_DNA"/>
</dbReference>
<dbReference type="Proteomes" id="UP001141327">
    <property type="component" value="Unassembled WGS sequence"/>
</dbReference>
<dbReference type="InterPro" id="IPR042558">
    <property type="entry name" value="Gln-tRNA-synth_Ib_RNA-bd_N_1"/>
</dbReference>
<evidence type="ECO:0000259" key="12">
    <source>
        <dbReference type="Pfam" id="PF03950"/>
    </source>
</evidence>
<dbReference type="Pfam" id="PF00749">
    <property type="entry name" value="tRNA-synt_1c"/>
    <property type="match status" value="1"/>
</dbReference>
<dbReference type="Pfam" id="PF03950">
    <property type="entry name" value="tRNA-synt_1c_C"/>
    <property type="match status" value="1"/>
</dbReference>
<dbReference type="GO" id="GO:0016874">
    <property type="term" value="F:ligase activity"/>
    <property type="evidence" value="ECO:0007669"/>
    <property type="project" value="UniProtKB-KW"/>
</dbReference>
<feature type="compositionally biased region" description="Pro residues" evidence="10">
    <location>
        <begin position="1"/>
        <end position="11"/>
    </location>
</feature>
<dbReference type="PRINTS" id="PR00987">
    <property type="entry name" value="TRNASYNTHGLU"/>
</dbReference>
<dbReference type="Gene3D" id="2.40.240.10">
    <property type="entry name" value="Ribosomal Protein L25, Chain P"/>
    <property type="match status" value="2"/>
</dbReference>
<dbReference type="Pfam" id="PF04558">
    <property type="entry name" value="tRNA_synt_1c_R1"/>
    <property type="match status" value="1"/>
</dbReference>
<feature type="compositionally biased region" description="Pro residues" evidence="10">
    <location>
        <begin position="755"/>
        <end position="764"/>
    </location>
</feature>
<feature type="domain" description="tRNA synthetases class I (E and Q) anti-codon binding" evidence="14">
    <location>
        <begin position="657"/>
        <end position="729"/>
    </location>
</feature>
<dbReference type="EC" id="6.1.1.18" evidence="2"/>
<dbReference type="InterPro" id="IPR050132">
    <property type="entry name" value="Gln/Glu-tRNA_Ligase"/>
</dbReference>
<dbReference type="InterPro" id="IPR020058">
    <property type="entry name" value="Glu/Gln-tRNA-synth_Ib_cat-dom"/>
</dbReference>
<feature type="compositionally biased region" description="Basic and acidic residues" evidence="10">
    <location>
        <begin position="155"/>
        <end position="166"/>
    </location>
</feature>
<dbReference type="InterPro" id="IPR004514">
    <property type="entry name" value="Gln-tRNA-synth"/>
</dbReference>
<dbReference type="PANTHER" id="PTHR43097">
    <property type="entry name" value="GLUTAMINE-TRNA LIGASE"/>
    <property type="match status" value="1"/>
</dbReference>
<feature type="domain" description="Glutamyl/glutaminyl-tRNA synthetase class Ib catalytic" evidence="11">
    <location>
        <begin position="241"/>
        <end position="544"/>
    </location>
</feature>
<evidence type="ECO:0000256" key="2">
    <source>
        <dbReference type="ARBA" id="ARBA00012836"/>
    </source>
</evidence>
<feature type="compositionally biased region" description="Basic and acidic residues" evidence="10">
    <location>
        <begin position="12"/>
        <end position="26"/>
    </location>
</feature>
<evidence type="ECO:0000256" key="6">
    <source>
        <dbReference type="ARBA" id="ARBA00022917"/>
    </source>
</evidence>
<dbReference type="NCBIfam" id="TIGR00440">
    <property type="entry name" value="glnS"/>
    <property type="match status" value="1"/>
</dbReference>
<dbReference type="InterPro" id="IPR020056">
    <property type="entry name" value="Rbsml_bL25/Gln-tRNA_synth_N"/>
</dbReference>
<evidence type="ECO:0000256" key="8">
    <source>
        <dbReference type="ARBA" id="ARBA00048270"/>
    </source>
</evidence>
<dbReference type="InterPro" id="IPR011035">
    <property type="entry name" value="Ribosomal_bL25/Gln-tRNA_synth"/>
</dbReference>
<feature type="domain" description="Glutamyl/glutaminyl-tRNA synthetase class Ib anti-codon binding" evidence="12">
    <location>
        <begin position="547"/>
        <end position="645"/>
    </location>
</feature>
<keyword evidence="6 9" id="KW-0648">Protein biosynthesis</keyword>
<evidence type="ECO:0000256" key="1">
    <source>
        <dbReference type="ARBA" id="ARBA00005594"/>
    </source>
</evidence>
<comment type="catalytic activity">
    <reaction evidence="8">
        <text>tRNA(Gln) + L-glutamine + ATP = L-glutaminyl-tRNA(Gln) + AMP + diphosphate</text>
        <dbReference type="Rhea" id="RHEA:20121"/>
        <dbReference type="Rhea" id="RHEA-COMP:9662"/>
        <dbReference type="Rhea" id="RHEA-COMP:9681"/>
        <dbReference type="ChEBI" id="CHEBI:30616"/>
        <dbReference type="ChEBI" id="CHEBI:33019"/>
        <dbReference type="ChEBI" id="CHEBI:58359"/>
        <dbReference type="ChEBI" id="CHEBI:78442"/>
        <dbReference type="ChEBI" id="CHEBI:78521"/>
        <dbReference type="ChEBI" id="CHEBI:456215"/>
        <dbReference type="EC" id="6.1.1.18"/>
    </reaction>
</comment>
<dbReference type="InterPro" id="IPR000924">
    <property type="entry name" value="Glu/Gln-tRNA-synth"/>
</dbReference>
<dbReference type="InterPro" id="IPR049437">
    <property type="entry name" value="tRNA-synt_1c_C2"/>
</dbReference>
<feature type="region of interest" description="Disordered" evidence="10">
    <location>
        <begin position="743"/>
        <end position="764"/>
    </location>
</feature>
<sequence>MSDPAPAPVPTPDKKKKDPKTAQTNEEKLKNMAAKAEIGPHMPALVAYIDSLSIRNEEQLLAATKFLNEQKYSATFDRAAFERVCGVGISYTDEQINTAIQEAFAAHRDEIMERRYNYPVGLLFKEVSDKLAWVDRKKVNALLMPAVAALLGPRTEADNAKPEKPKKPAASPAPAATATETAAATPAASAAATPAAEEESGVCALYGPPGLPEDVFPAPLVNDQNPPEIYARHLAARPANIVCRFPPEPNGFLHIGHAKACFLDFGMAQQKGGLCYFRLDDTNPKGETQEYIDSIAGSIAWLGHHPWKVTYTSDYFDKLHELAVVLIKKGLAYVDHSTKEEISAQRENKICSRYRDRPVEENLKLFEDMRKGKFGNGECVLRMKMDMNSPNPCMRDLIAYRVIHSPHPRTGDKWCIYPSYDFSHCIVDSLENVTHSMCTLEFEIRRDSYFWLLEVLGLYKPIVWEMSRLNVTHAVISKRKVIFLVQHGMVAGWSDPRLATLEALRRRGYTPEILHNFIRRVGITRNENLIKYELLEHCARQWLDTNARRAMAVLDPIKVTITNVPEDYCEMREVPDFPKNPERGSHRVPFTRQLYIDRSDWRDADEKSFFGLAPGKETGLKNAFNFTCTEAIRDGDRVVEIRGTIDPANTHKCKGHLTWVSATQNVPAECRLYDHLFMHEDPNEVEDWLGDMNPNSLQVCPRAFVDVSVRDSKPEERFQFERLGYFCTDRDSTPARMVFNRTTGLKEAKEKATPAPAPAPAKKH</sequence>
<dbReference type="Gene3D" id="1.10.10.2420">
    <property type="match status" value="1"/>
</dbReference>
<keyword evidence="16" id="KW-1185">Reference proteome</keyword>
<feature type="compositionally biased region" description="Low complexity" evidence="10">
    <location>
        <begin position="168"/>
        <end position="194"/>
    </location>
</feature>
<evidence type="ECO:0000256" key="9">
    <source>
        <dbReference type="RuleBase" id="RU363037"/>
    </source>
</evidence>
<dbReference type="InterPro" id="IPR020059">
    <property type="entry name" value="Glu/Gln-tRNA-synth_Ib_codon-bd"/>
</dbReference>
<comment type="caution">
    <text evidence="15">The sequence shown here is derived from an EMBL/GenBank/DDBJ whole genome shotgun (WGS) entry which is preliminary data.</text>
</comment>
<dbReference type="InterPro" id="IPR007639">
    <property type="entry name" value="Gln-tRNA-synth_Ib_RNA-bd_N"/>
</dbReference>
<keyword evidence="7 9" id="KW-0030">Aminoacyl-tRNA synthetase</keyword>
<proteinExistence type="inferred from homology"/>